<dbReference type="AlphaFoldDB" id="A0A9P4UY68"/>
<sequence>MADKNRIILGLMTFGPNVQWGAKVTSLDEFGQFLDLFQTAGYNEVDTSRLYQNGEQEAFTAAVRWKERNLTLATKIYPFRPGMHDPQNLRAGLEKSLQELQTESVDIFYLHAADRSVPFKRTLHCIDELYRQGKFRQFGLSNYTSFEVAEIVMICREKGWIRPSIYQAMYSPITRSIEAELIPACRRYGIDIVTYNGLAGGLFTGKYKQGKTEAPANMTQIDRTYRARFLSDASLEALSVIEPVVLAHGLTLIDAAMRWLVYHSALRMRYSGGNDGLVIGASSISQLKNNLEVIERGPLPKEVVDVLDRGWRIAKGQAPEYWHLDLNYTYDTCEELFGGSCD</sequence>
<name>A0A9P4UY68_9PLEO</name>
<proteinExistence type="predicted"/>
<evidence type="ECO:0000313" key="4">
    <source>
        <dbReference type="Proteomes" id="UP000799444"/>
    </source>
</evidence>
<evidence type="ECO:0000256" key="1">
    <source>
        <dbReference type="ARBA" id="ARBA00023002"/>
    </source>
</evidence>
<feature type="domain" description="NADP-dependent oxidoreductase" evidence="2">
    <location>
        <begin position="6"/>
        <end position="308"/>
    </location>
</feature>
<dbReference type="InterPro" id="IPR020471">
    <property type="entry name" value="AKR"/>
</dbReference>
<accession>A0A9P4UY68</accession>
<dbReference type="Proteomes" id="UP000799444">
    <property type="component" value="Unassembled WGS sequence"/>
</dbReference>
<keyword evidence="1" id="KW-0560">Oxidoreductase</keyword>
<dbReference type="Pfam" id="PF00248">
    <property type="entry name" value="Aldo_ket_red"/>
    <property type="match status" value="1"/>
</dbReference>
<protein>
    <submittedName>
        <fullName evidence="3">Aldo/keto reductase</fullName>
    </submittedName>
</protein>
<dbReference type="InterPro" id="IPR023210">
    <property type="entry name" value="NADP_OxRdtase_dom"/>
</dbReference>
<evidence type="ECO:0000313" key="3">
    <source>
        <dbReference type="EMBL" id="KAF2729736.1"/>
    </source>
</evidence>
<dbReference type="PANTHER" id="PTHR43364:SF4">
    <property type="entry name" value="NAD(P)-LINKED OXIDOREDUCTASE SUPERFAMILY PROTEIN"/>
    <property type="match status" value="1"/>
</dbReference>
<dbReference type="InterPro" id="IPR036812">
    <property type="entry name" value="NAD(P)_OxRdtase_dom_sf"/>
</dbReference>
<dbReference type="EMBL" id="ML996236">
    <property type="protein sequence ID" value="KAF2729736.1"/>
    <property type="molecule type" value="Genomic_DNA"/>
</dbReference>
<dbReference type="CDD" id="cd19075">
    <property type="entry name" value="AKR_AKR7A1-5"/>
    <property type="match status" value="1"/>
</dbReference>
<dbReference type="Gene3D" id="3.20.20.100">
    <property type="entry name" value="NADP-dependent oxidoreductase domain"/>
    <property type="match status" value="1"/>
</dbReference>
<dbReference type="OrthoDB" id="2310150at2759"/>
<dbReference type="PANTHER" id="PTHR43364">
    <property type="entry name" value="NADH-SPECIFIC METHYLGLYOXAL REDUCTASE-RELATED"/>
    <property type="match status" value="1"/>
</dbReference>
<dbReference type="InterPro" id="IPR050523">
    <property type="entry name" value="AKR_Detox_Biosynth"/>
</dbReference>
<dbReference type="PRINTS" id="PR00069">
    <property type="entry name" value="ALDKETRDTASE"/>
</dbReference>
<evidence type="ECO:0000259" key="2">
    <source>
        <dbReference type="Pfam" id="PF00248"/>
    </source>
</evidence>
<dbReference type="SUPFAM" id="SSF51430">
    <property type="entry name" value="NAD(P)-linked oxidoreductase"/>
    <property type="match status" value="1"/>
</dbReference>
<dbReference type="GO" id="GO:0016491">
    <property type="term" value="F:oxidoreductase activity"/>
    <property type="evidence" value="ECO:0007669"/>
    <property type="project" value="UniProtKB-KW"/>
</dbReference>
<comment type="caution">
    <text evidence="3">The sequence shown here is derived from an EMBL/GenBank/DDBJ whole genome shotgun (WGS) entry which is preliminary data.</text>
</comment>
<gene>
    <name evidence="3" type="ORF">EJ04DRAFT_537670</name>
</gene>
<reference evidence="3" key="1">
    <citation type="journal article" date="2020" name="Stud. Mycol.">
        <title>101 Dothideomycetes genomes: a test case for predicting lifestyles and emergence of pathogens.</title>
        <authorList>
            <person name="Haridas S."/>
            <person name="Albert R."/>
            <person name="Binder M."/>
            <person name="Bloem J."/>
            <person name="Labutti K."/>
            <person name="Salamov A."/>
            <person name="Andreopoulos B."/>
            <person name="Baker S."/>
            <person name="Barry K."/>
            <person name="Bills G."/>
            <person name="Bluhm B."/>
            <person name="Cannon C."/>
            <person name="Castanera R."/>
            <person name="Culley D."/>
            <person name="Daum C."/>
            <person name="Ezra D."/>
            <person name="Gonzalez J."/>
            <person name="Henrissat B."/>
            <person name="Kuo A."/>
            <person name="Liang C."/>
            <person name="Lipzen A."/>
            <person name="Lutzoni F."/>
            <person name="Magnuson J."/>
            <person name="Mondo S."/>
            <person name="Nolan M."/>
            <person name="Ohm R."/>
            <person name="Pangilinan J."/>
            <person name="Park H.-J."/>
            <person name="Ramirez L."/>
            <person name="Alfaro M."/>
            <person name="Sun H."/>
            <person name="Tritt A."/>
            <person name="Yoshinaga Y."/>
            <person name="Zwiers L.-H."/>
            <person name="Turgeon B."/>
            <person name="Goodwin S."/>
            <person name="Spatafora J."/>
            <person name="Crous P."/>
            <person name="Grigoriev I."/>
        </authorList>
    </citation>
    <scope>NUCLEOTIDE SEQUENCE</scope>
    <source>
        <strain evidence="3">CBS 125425</strain>
    </source>
</reference>
<keyword evidence="4" id="KW-1185">Reference proteome</keyword>
<organism evidence="3 4">
    <name type="scientific">Polyplosphaeria fusca</name>
    <dbReference type="NCBI Taxonomy" id="682080"/>
    <lineage>
        <taxon>Eukaryota</taxon>
        <taxon>Fungi</taxon>
        <taxon>Dikarya</taxon>
        <taxon>Ascomycota</taxon>
        <taxon>Pezizomycotina</taxon>
        <taxon>Dothideomycetes</taxon>
        <taxon>Pleosporomycetidae</taxon>
        <taxon>Pleosporales</taxon>
        <taxon>Tetraplosphaeriaceae</taxon>
        <taxon>Polyplosphaeria</taxon>
    </lineage>
</organism>